<protein>
    <submittedName>
        <fullName evidence="1">Uncharacterized protein</fullName>
    </submittedName>
</protein>
<comment type="caution">
    <text evidence="1">The sequence shown here is derived from an EMBL/GenBank/DDBJ whole genome shotgun (WGS) entry which is preliminary data.</text>
</comment>
<dbReference type="Proteomes" id="UP000663853">
    <property type="component" value="Unassembled WGS sequence"/>
</dbReference>
<sequence>MFENWARKLRSLVQRCSYITQHVTHHLVLLVDSSLDFPLSYSRSPPPLRYHSTTRAHECIRCAHSHVIRPIRGYSGSWTIGSYDRLRPVLHFRLAHLFPFRFFVFRPSGSWPFATGACGPFCSYSPSEPRRSRFDSLCRLNPRSRHLSSGVCRLVSPPLCESILLHPESAILQ</sequence>
<name>A0A8H3CT66_9AGAM</name>
<accession>A0A8H3CT66</accession>
<evidence type="ECO:0000313" key="1">
    <source>
        <dbReference type="EMBL" id="CAE6498863.1"/>
    </source>
</evidence>
<evidence type="ECO:0000313" key="2">
    <source>
        <dbReference type="Proteomes" id="UP000663853"/>
    </source>
</evidence>
<dbReference type="AlphaFoldDB" id="A0A8H3CT66"/>
<gene>
    <name evidence="1" type="ORF">RDB_LOCUS110015</name>
</gene>
<dbReference type="EMBL" id="CAJMXA010003503">
    <property type="protein sequence ID" value="CAE6498863.1"/>
    <property type="molecule type" value="Genomic_DNA"/>
</dbReference>
<organism evidence="1 2">
    <name type="scientific">Rhizoctonia solani</name>
    <dbReference type="NCBI Taxonomy" id="456999"/>
    <lineage>
        <taxon>Eukaryota</taxon>
        <taxon>Fungi</taxon>
        <taxon>Dikarya</taxon>
        <taxon>Basidiomycota</taxon>
        <taxon>Agaricomycotina</taxon>
        <taxon>Agaricomycetes</taxon>
        <taxon>Cantharellales</taxon>
        <taxon>Ceratobasidiaceae</taxon>
        <taxon>Rhizoctonia</taxon>
    </lineage>
</organism>
<proteinExistence type="predicted"/>
<reference evidence="1" key="1">
    <citation type="submission" date="2021-01" db="EMBL/GenBank/DDBJ databases">
        <authorList>
            <person name="Kaushik A."/>
        </authorList>
    </citation>
    <scope>NUCLEOTIDE SEQUENCE</scope>
    <source>
        <strain evidence="1">AG6-10EEA</strain>
    </source>
</reference>